<dbReference type="InterPro" id="IPR012336">
    <property type="entry name" value="Thioredoxin-like_fold"/>
</dbReference>
<dbReference type="OMA" id="EALWEEW"/>
<reference evidence="2 4" key="1">
    <citation type="journal article" date="2012" name="Nature">
        <title>Algal genomes reveal evolutionary mosaicism and the fate of nucleomorphs.</title>
        <authorList>
            <consortium name="DOE Joint Genome Institute"/>
            <person name="Curtis B.A."/>
            <person name="Tanifuji G."/>
            <person name="Burki F."/>
            <person name="Gruber A."/>
            <person name="Irimia M."/>
            <person name="Maruyama S."/>
            <person name="Arias M.C."/>
            <person name="Ball S.G."/>
            <person name="Gile G.H."/>
            <person name="Hirakawa Y."/>
            <person name="Hopkins J.F."/>
            <person name="Kuo A."/>
            <person name="Rensing S.A."/>
            <person name="Schmutz J."/>
            <person name="Symeonidi A."/>
            <person name="Elias M."/>
            <person name="Eveleigh R.J."/>
            <person name="Herman E.K."/>
            <person name="Klute M.J."/>
            <person name="Nakayama T."/>
            <person name="Obornik M."/>
            <person name="Reyes-Prieto A."/>
            <person name="Armbrust E.V."/>
            <person name="Aves S.J."/>
            <person name="Beiko R.G."/>
            <person name="Coutinho P."/>
            <person name="Dacks J.B."/>
            <person name="Durnford D.G."/>
            <person name="Fast N.M."/>
            <person name="Green B.R."/>
            <person name="Grisdale C.J."/>
            <person name="Hempel F."/>
            <person name="Henrissat B."/>
            <person name="Hoppner M.P."/>
            <person name="Ishida K."/>
            <person name="Kim E."/>
            <person name="Koreny L."/>
            <person name="Kroth P.G."/>
            <person name="Liu Y."/>
            <person name="Malik S.B."/>
            <person name="Maier U.G."/>
            <person name="McRose D."/>
            <person name="Mock T."/>
            <person name="Neilson J.A."/>
            <person name="Onodera N.T."/>
            <person name="Poole A.M."/>
            <person name="Pritham E.J."/>
            <person name="Richards T.A."/>
            <person name="Rocap G."/>
            <person name="Roy S.W."/>
            <person name="Sarai C."/>
            <person name="Schaack S."/>
            <person name="Shirato S."/>
            <person name="Slamovits C.H."/>
            <person name="Spencer D.F."/>
            <person name="Suzuki S."/>
            <person name="Worden A.Z."/>
            <person name="Zauner S."/>
            <person name="Barry K."/>
            <person name="Bell C."/>
            <person name="Bharti A.K."/>
            <person name="Crow J.A."/>
            <person name="Grimwood J."/>
            <person name="Kramer R."/>
            <person name="Lindquist E."/>
            <person name="Lucas S."/>
            <person name="Salamov A."/>
            <person name="McFadden G.I."/>
            <person name="Lane C.E."/>
            <person name="Keeling P.J."/>
            <person name="Gray M.W."/>
            <person name="Grigoriev I.V."/>
            <person name="Archibald J.M."/>
        </authorList>
    </citation>
    <scope>NUCLEOTIDE SEQUENCE</scope>
    <source>
        <strain evidence="2 4">CCMP2712</strain>
    </source>
</reference>
<keyword evidence="4" id="KW-1185">Reference proteome</keyword>
<dbReference type="AlphaFoldDB" id="L1IDI7"/>
<dbReference type="PaxDb" id="55529-EKX34177"/>
<dbReference type="Pfam" id="PF13905">
    <property type="entry name" value="Thioredoxin_8"/>
    <property type="match status" value="1"/>
</dbReference>
<dbReference type="RefSeq" id="XP_005821157.1">
    <property type="nucleotide sequence ID" value="XM_005821100.1"/>
</dbReference>
<dbReference type="OrthoDB" id="189920at2759"/>
<dbReference type="InterPro" id="IPR029519">
    <property type="entry name" value="RdCVF2"/>
</dbReference>
<dbReference type="STRING" id="905079.L1IDI7"/>
<evidence type="ECO:0000313" key="4">
    <source>
        <dbReference type="Proteomes" id="UP000011087"/>
    </source>
</evidence>
<dbReference type="PANTHER" id="PTHR46762">
    <property type="entry name" value="NUCLEOREDOXIN-LIKE PROTEIN 2"/>
    <property type="match status" value="1"/>
</dbReference>
<dbReference type="eggNOG" id="KOG2501">
    <property type="taxonomic scope" value="Eukaryota"/>
</dbReference>
<dbReference type="InterPro" id="IPR036249">
    <property type="entry name" value="Thioredoxin-like_sf"/>
</dbReference>
<dbReference type="EnsemblProtists" id="EKX34177">
    <property type="protein sequence ID" value="EKX34177"/>
    <property type="gene ID" value="GUITHDRAFT_119670"/>
</dbReference>
<dbReference type="Proteomes" id="UP000011087">
    <property type="component" value="Unassembled WGS sequence"/>
</dbReference>
<reference evidence="4" key="2">
    <citation type="submission" date="2012-11" db="EMBL/GenBank/DDBJ databases">
        <authorList>
            <person name="Kuo A."/>
            <person name="Curtis B.A."/>
            <person name="Tanifuji G."/>
            <person name="Burki F."/>
            <person name="Gruber A."/>
            <person name="Irimia M."/>
            <person name="Maruyama S."/>
            <person name="Arias M.C."/>
            <person name="Ball S.G."/>
            <person name="Gile G.H."/>
            <person name="Hirakawa Y."/>
            <person name="Hopkins J.F."/>
            <person name="Rensing S.A."/>
            <person name="Schmutz J."/>
            <person name="Symeonidi A."/>
            <person name="Elias M."/>
            <person name="Eveleigh R.J."/>
            <person name="Herman E.K."/>
            <person name="Klute M.J."/>
            <person name="Nakayama T."/>
            <person name="Obornik M."/>
            <person name="Reyes-Prieto A."/>
            <person name="Armbrust E.V."/>
            <person name="Aves S.J."/>
            <person name="Beiko R.G."/>
            <person name="Coutinho P."/>
            <person name="Dacks J.B."/>
            <person name="Durnford D.G."/>
            <person name="Fast N.M."/>
            <person name="Green B.R."/>
            <person name="Grisdale C."/>
            <person name="Hempe F."/>
            <person name="Henrissat B."/>
            <person name="Hoppner M.P."/>
            <person name="Ishida K.-I."/>
            <person name="Kim E."/>
            <person name="Koreny L."/>
            <person name="Kroth P.G."/>
            <person name="Liu Y."/>
            <person name="Malik S.-B."/>
            <person name="Maier U.G."/>
            <person name="McRose D."/>
            <person name="Mock T."/>
            <person name="Neilson J.A."/>
            <person name="Onodera N.T."/>
            <person name="Poole A.M."/>
            <person name="Pritham E.J."/>
            <person name="Richards T.A."/>
            <person name="Rocap G."/>
            <person name="Roy S.W."/>
            <person name="Sarai C."/>
            <person name="Schaack S."/>
            <person name="Shirato S."/>
            <person name="Slamovits C.H."/>
            <person name="Spencer D.F."/>
            <person name="Suzuki S."/>
            <person name="Worden A.Z."/>
            <person name="Zauner S."/>
            <person name="Barry K."/>
            <person name="Bell C."/>
            <person name="Bharti A.K."/>
            <person name="Crow J.A."/>
            <person name="Grimwood J."/>
            <person name="Kramer R."/>
            <person name="Lindquist E."/>
            <person name="Lucas S."/>
            <person name="Salamov A."/>
            <person name="McFadden G.I."/>
            <person name="Lane C.E."/>
            <person name="Keeling P.J."/>
            <person name="Gray M.W."/>
            <person name="Grigoriev I.V."/>
            <person name="Archibald J.M."/>
        </authorList>
    </citation>
    <scope>NUCLEOTIDE SEQUENCE</scope>
    <source>
        <strain evidence="4">CCMP2712</strain>
    </source>
</reference>
<dbReference type="KEGG" id="gtt:GUITHDRAFT_119670"/>
<dbReference type="Gene3D" id="3.40.30.10">
    <property type="entry name" value="Glutaredoxin"/>
    <property type="match status" value="1"/>
</dbReference>
<protein>
    <recommendedName>
        <fullName evidence="1">Thioredoxin-like fold domain-containing protein</fullName>
    </recommendedName>
</protein>
<reference evidence="3" key="3">
    <citation type="submission" date="2016-03" db="UniProtKB">
        <authorList>
            <consortium name="EnsemblProtists"/>
        </authorList>
    </citation>
    <scope>IDENTIFICATION</scope>
</reference>
<sequence>MASIVGETLKAHWCPQCREFDPELKRFYETVNGGGEKRFEIVFVSSEESEAATNETHNKYHGDWLAVPYGSSLRNELKRKFGVCAGKEQAAVKVNPRRSGIPTLLVLKEDGSELTIDGASEISSGVKAFESWLKASGR</sequence>
<name>L1IDI7_GUITC</name>
<dbReference type="EMBL" id="JH993117">
    <property type="protein sequence ID" value="EKX34177.1"/>
    <property type="molecule type" value="Genomic_DNA"/>
</dbReference>
<evidence type="ECO:0000259" key="1">
    <source>
        <dbReference type="Pfam" id="PF13905"/>
    </source>
</evidence>
<accession>L1IDI7</accession>
<feature type="domain" description="Thioredoxin-like fold" evidence="1">
    <location>
        <begin position="10"/>
        <end position="112"/>
    </location>
</feature>
<dbReference type="SUPFAM" id="SSF52833">
    <property type="entry name" value="Thioredoxin-like"/>
    <property type="match status" value="1"/>
</dbReference>
<gene>
    <name evidence="2" type="ORF">GUITHDRAFT_119670</name>
</gene>
<evidence type="ECO:0000313" key="3">
    <source>
        <dbReference type="EnsemblProtists" id="EKX34177"/>
    </source>
</evidence>
<dbReference type="GeneID" id="17290897"/>
<evidence type="ECO:0000313" key="2">
    <source>
        <dbReference type="EMBL" id="EKX34177.1"/>
    </source>
</evidence>
<dbReference type="HOGENOM" id="CLU_116457_0_1_1"/>
<organism evidence="2">
    <name type="scientific">Guillardia theta (strain CCMP2712)</name>
    <name type="common">Cryptophyte</name>
    <dbReference type="NCBI Taxonomy" id="905079"/>
    <lineage>
        <taxon>Eukaryota</taxon>
        <taxon>Cryptophyceae</taxon>
        <taxon>Pyrenomonadales</taxon>
        <taxon>Geminigeraceae</taxon>
        <taxon>Guillardia</taxon>
    </lineage>
</organism>
<proteinExistence type="predicted"/>
<dbReference type="PANTHER" id="PTHR46762:SF1">
    <property type="entry name" value="NUCLEOREDOXIN-LIKE PROTEIN 2"/>
    <property type="match status" value="1"/>
</dbReference>
<dbReference type="GO" id="GO:0045494">
    <property type="term" value="P:photoreceptor cell maintenance"/>
    <property type="evidence" value="ECO:0007669"/>
    <property type="project" value="InterPro"/>
</dbReference>